<accession>A0A0G1C928</accession>
<dbReference type="PATRIC" id="fig|1619011.3.peg.539"/>
<reference evidence="1 2" key="1">
    <citation type="journal article" date="2015" name="Nature">
        <title>rRNA introns, odd ribosomes, and small enigmatic genomes across a large radiation of phyla.</title>
        <authorList>
            <person name="Brown C.T."/>
            <person name="Hug L.A."/>
            <person name="Thomas B.C."/>
            <person name="Sharon I."/>
            <person name="Castelle C.J."/>
            <person name="Singh A."/>
            <person name="Wilkins M.J."/>
            <person name="Williams K.H."/>
            <person name="Banfield J.F."/>
        </authorList>
    </citation>
    <scope>NUCLEOTIDE SEQUENCE [LARGE SCALE GENOMIC DNA]</scope>
</reference>
<organism evidence="1 2">
    <name type="scientific">Candidatus Wolfebacteria bacterium GW2011_GWC1_43_10</name>
    <dbReference type="NCBI Taxonomy" id="1619011"/>
    <lineage>
        <taxon>Bacteria</taxon>
        <taxon>Candidatus Wolfeibacteriota</taxon>
    </lineage>
</organism>
<protein>
    <submittedName>
        <fullName evidence="1">Uncharacterized protein</fullName>
    </submittedName>
</protein>
<name>A0A0G1C928_9BACT</name>
<dbReference type="Proteomes" id="UP000034810">
    <property type="component" value="Unassembled WGS sequence"/>
</dbReference>
<sequence>MTDILQNIYDESSGQQHKLGELYIDPFGRKFRYVQAGASALVTGNLLQEAAEVTNFRSMVVQAAVAIGDTMIPVTLGGTAVTANQFESGDLVVESSTGIGQVFKIVRHDVQTSTTGTCKFYVDRAVKIALTTSSQVSVRKNAYDGVIQYPATTQTGGAVGIALYAMTAAYYGWIQSGGDCAALFDDGTNTSNGVTGIVPSASVAGSVKPAAETDASSAWIGWSREVASTDSTMGFVHLTID</sequence>
<gene>
    <name evidence="1" type="ORF">UV58_C0013G0020</name>
</gene>
<evidence type="ECO:0000313" key="2">
    <source>
        <dbReference type="Proteomes" id="UP000034810"/>
    </source>
</evidence>
<evidence type="ECO:0000313" key="1">
    <source>
        <dbReference type="EMBL" id="KKS82077.1"/>
    </source>
</evidence>
<proteinExistence type="predicted"/>
<dbReference type="AlphaFoldDB" id="A0A0G1C928"/>
<dbReference type="EMBL" id="LCFA01000013">
    <property type="protein sequence ID" value="KKS82077.1"/>
    <property type="molecule type" value="Genomic_DNA"/>
</dbReference>
<comment type="caution">
    <text evidence="1">The sequence shown here is derived from an EMBL/GenBank/DDBJ whole genome shotgun (WGS) entry which is preliminary data.</text>
</comment>